<evidence type="ECO:0000256" key="3">
    <source>
        <dbReference type="ARBA" id="ARBA00022801"/>
    </source>
</evidence>
<evidence type="ECO:0000256" key="7">
    <source>
        <dbReference type="SAM" id="SignalP"/>
    </source>
</evidence>
<dbReference type="Proteomes" id="UP001642540">
    <property type="component" value="Unassembled WGS sequence"/>
</dbReference>
<evidence type="ECO:0008006" key="11">
    <source>
        <dbReference type="Google" id="ProtNLM"/>
    </source>
</evidence>
<dbReference type="PANTHER" id="PTHR43817">
    <property type="entry name" value="GLYCOSYL HYDROLASE"/>
    <property type="match status" value="1"/>
</dbReference>
<comment type="similarity">
    <text evidence="1 5">Belongs to the glycosyl hydrolase 43 family.</text>
</comment>
<evidence type="ECO:0000313" key="8">
    <source>
        <dbReference type="EMBL" id="CAL8107409.1"/>
    </source>
</evidence>
<dbReference type="EMBL" id="CAXLJM020000038">
    <property type="protein sequence ID" value="CAL8107409.1"/>
    <property type="molecule type" value="Genomic_DNA"/>
</dbReference>
<protein>
    <recommendedName>
        <fullName evidence="11">Alpha-N-arabinofuranosidase</fullName>
    </recommendedName>
</protein>
<comment type="caution">
    <text evidence="9">The sequence shown here is derived from an EMBL/GenBank/DDBJ whole genome shotgun (WGS) entry which is preliminary data.</text>
</comment>
<feature type="chain" id="PRO_5045029709" description="Alpha-N-arabinofuranosidase" evidence="7">
    <location>
        <begin position="22"/>
        <end position="345"/>
    </location>
</feature>
<evidence type="ECO:0000256" key="4">
    <source>
        <dbReference type="ARBA" id="ARBA00023295"/>
    </source>
</evidence>
<dbReference type="SUPFAM" id="SSF75005">
    <property type="entry name" value="Arabinanase/levansucrase/invertase"/>
    <property type="match status" value="1"/>
</dbReference>
<reference evidence="9 10" key="1">
    <citation type="submission" date="2024-08" db="EMBL/GenBank/DDBJ databases">
        <authorList>
            <person name="Cucini C."/>
            <person name="Frati F."/>
        </authorList>
    </citation>
    <scope>NUCLEOTIDE SEQUENCE [LARGE SCALE GENOMIC DNA]</scope>
</reference>
<dbReference type="CDD" id="cd18820">
    <property type="entry name" value="GH43_LbAraf43-like"/>
    <property type="match status" value="1"/>
</dbReference>
<keyword evidence="2 7" id="KW-0732">Signal</keyword>
<name>A0ABP1QY24_9HEXA</name>
<dbReference type="Gene3D" id="2.115.10.20">
    <property type="entry name" value="Glycosyl hydrolase domain, family 43"/>
    <property type="match status" value="1"/>
</dbReference>
<evidence type="ECO:0000256" key="5">
    <source>
        <dbReference type="RuleBase" id="RU361187"/>
    </source>
</evidence>
<feature type="signal peptide" evidence="7">
    <location>
        <begin position="1"/>
        <end position="21"/>
    </location>
</feature>
<keyword evidence="10" id="KW-1185">Reference proteome</keyword>
<accession>A0ABP1QY24</accession>
<organism evidence="9 10">
    <name type="scientific">Orchesella dallaii</name>
    <dbReference type="NCBI Taxonomy" id="48710"/>
    <lineage>
        <taxon>Eukaryota</taxon>
        <taxon>Metazoa</taxon>
        <taxon>Ecdysozoa</taxon>
        <taxon>Arthropoda</taxon>
        <taxon>Hexapoda</taxon>
        <taxon>Collembola</taxon>
        <taxon>Entomobryomorpha</taxon>
        <taxon>Entomobryoidea</taxon>
        <taxon>Orchesellidae</taxon>
        <taxon>Orchesellinae</taxon>
        <taxon>Orchesella</taxon>
    </lineage>
</organism>
<dbReference type="InterPro" id="IPR023296">
    <property type="entry name" value="Glyco_hydro_beta-prop_sf"/>
</dbReference>
<evidence type="ECO:0000313" key="10">
    <source>
        <dbReference type="Proteomes" id="UP001642540"/>
    </source>
</evidence>
<keyword evidence="4 5" id="KW-0326">Glycosidase</keyword>
<evidence type="ECO:0000256" key="2">
    <source>
        <dbReference type="ARBA" id="ARBA00022729"/>
    </source>
</evidence>
<dbReference type="PANTHER" id="PTHR43817:SF1">
    <property type="entry name" value="HYDROLASE, FAMILY 43, PUTATIVE (AFU_ORTHOLOGUE AFUA_3G01660)-RELATED"/>
    <property type="match status" value="1"/>
</dbReference>
<evidence type="ECO:0000313" key="9">
    <source>
        <dbReference type="EMBL" id="CAL8114402.1"/>
    </source>
</evidence>
<feature type="region of interest" description="Disordered" evidence="6">
    <location>
        <begin position="323"/>
        <end position="345"/>
    </location>
</feature>
<gene>
    <name evidence="8" type="ORF">ODALV1_LOCUS12664</name>
    <name evidence="9" type="ORF">ODALV1_LOCUS16451</name>
</gene>
<sequence>MASLKFFGVALVFAILGSAESFSLKNGTVKATFRNPVADFAWPDPYVHQHSDGFYYMPRSEENGVALYKSRRLSNWRDAERALVVRAPAGLMSLWAPEIHFINGNFYLYFALDNGDNANHRMYVSRALNAGNPMGGGWTEPKRMVVPGDDFWAIDGTVLQYGNGQNYFIWSGWPTIDAGFPQNLYIARMCDPETICTPRVLIAEPMYAWEQNAAPLLEGPQILHNAGRVFVIYSASGSWTADYNLGFMGVDNLADPMNPGNWWRHNQPVFWRNDANNVYGVGHASFTRSPDGSEPWVIYHAMSDPNGGWEGRTARVEKFGWNPDNSPAFPRPARIGVDLEGPRGE</sequence>
<keyword evidence="3 5" id="KW-0378">Hydrolase</keyword>
<dbReference type="Pfam" id="PF04616">
    <property type="entry name" value="Glyco_hydro_43"/>
    <property type="match status" value="1"/>
</dbReference>
<evidence type="ECO:0000256" key="1">
    <source>
        <dbReference type="ARBA" id="ARBA00009865"/>
    </source>
</evidence>
<evidence type="ECO:0000256" key="6">
    <source>
        <dbReference type="SAM" id="MobiDB-lite"/>
    </source>
</evidence>
<proteinExistence type="inferred from homology"/>
<dbReference type="InterPro" id="IPR006710">
    <property type="entry name" value="Glyco_hydro_43"/>
</dbReference>
<dbReference type="EMBL" id="CAXLJM020000049">
    <property type="protein sequence ID" value="CAL8114402.1"/>
    <property type="molecule type" value="Genomic_DNA"/>
</dbReference>